<dbReference type="EMBL" id="RBII01000001">
    <property type="protein sequence ID" value="RKQ71371.1"/>
    <property type="molecule type" value="Genomic_DNA"/>
</dbReference>
<protein>
    <submittedName>
        <fullName evidence="2">Phosphoribosyl 1,2-cyclic phosphate phosphodiesterase</fullName>
    </submittedName>
</protein>
<keyword evidence="3" id="KW-1185">Reference proteome</keyword>
<dbReference type="PANTHER" id="PTHR42663:SF6">
    <property type="entry name" value="HYDROLASE C777.06C-RELATED"/>
    <property type="match status" value="1"/>
</dbReference>
<comment type="caution">
    <text evidence="2">The sequence shown here is derived from an EMBL/GenBank/DDBJ whole genome shotgun (WGS) entry which is preliminary data.</text>
</comment>
<dbReference type="InterPro" id="IPR036866">
    <property type="entry name" value="RibonucZ/Hydroxyglut_hydro"/>
</dbReference>
<evidence type="ECO:0000313" key="2">
    <source>
        <dbReference type="EMBL" id="RKQ71371.1"/>
    </source>
</evidence>
<reference evidence="2 3" key="1">
    <citation type="submission" date="2018-10" db="EMBL/GenBank/DDBJ databases">
        <title>Genomic Encyclopedia of Type Strains, Phase IV (KMG-IV): sequencing the most valuable type-strain genomes for metagenomic binning, comparative biology and taxonomic classification.</title>
        <authorList>
            <person name="Goeker M."/>
        </authorList>
    </citation>
    <scope>NUCLEOTIDE SEQUENCE [LARGE SCALE GENOMIC DNA]</scope>
    <source>
        <strain evidence="2 3">DSM 22008</strain>
    </source>
</reference>
<dbReference type="PANTHER" id="PTHR42663">
    <property type="entry name" value="HYDROLASE C777.06C-RELATED-RELATED"/>
    <property type="match status" value="1"/>
</dbReference>
<name>A0A420WK09_9PROT</name>
<dbReference type="CDD" id="cd16279">
    <property type="entry name" value="metallo-hydrolase-like_MBL-fold"/>
    <property type="match status" value="1"/>
</dbReference>
<evidence type="ECO:0000313" key="3">
    <source>
        <dbReference type="Proteomes" id="UP000282211"/>
    </source>
</evidence>
<dbReference type="Proteomes" id="UP000282211">
    <property type="component" value="Unassembled WGS sequence"/>
</dbReference>
<proteinExistence type="predicted"/>
<feature type="domain" description="Metallo-beta-lactamase" evidence="1">
    <location>
        <begin position="57"/>
        <end position="242"/>
    </location>
</feature>
<dbReference type="SUPFAM" id="SSF56281">
    <property type="entry name" value="Metallo-hydrolase/oxidoreductase"/>
    <property type="match status" value="1"/>
</dbReference>
<dbReference type="AlphaFoldDB" id="A0A420WK09"/>
<dbReference type="InterPro" id="IPR001279">
    <property type="entry name" value="Metallo-B-lactamas"/>
</dbReference>
<dbReference type="Pfam" id="PF12706">
    <property type="entry name" value="Lactamase_B_2"/>
    <property type="match status" value="1"/>
</dbReference>
<dbReference type="RefSeq" id="WP_121099148.1">
    <property type="nucleotide sequence ID" value="NZ_RBII01000001.1"/>
</dbReference>
<organism evidence="2 3">
    <name type="scientific">Litorimonas taeanensis</name>
    <dbReference type="NCBI Taxonomy" id="568099"/>
    <lineage>
        <taxon>Bacteria</taxon>
        <taxon>Pseudomonadati</taxon>
        <taxon>Pseudomonadota</taxon>
        <taxon>Alphaproteobacteria</taxon>
        <taxon>Maricaulales</taxon>
        <taxon>Robiginitomaculaceae</taxon>
    </lineage>
</organism>
<dbReference type="OrthoDB" id="9781189at2"/>
<evidence type="ECO:0000259" key="1">
    <source>
        <dbReference type="Pfam" id="PF12706"/>
    </source>
</evidence>
<dbReference type="InParanoid" id="A0A420WK09"/>
<sequence>MGLRAIILGCGSSGGVPRVGGDWGACNATNPKNKRSRSSLYVEYWQGSVMPPVYERTTVLIDTSPDLREQFLQAGIQRLDAVLFTHEHADQSHGIDDLRAIAYRMRTQIPTYMDAHTKSHVHSRFHYCFEMPDGRVHPPILKLQPLMKGGDRVSVLGPGGALEIDVLQLSHGPTPVLGFIFDGALGYAPDVWEIPEKALDNLENIDTFIVDALRYNDHPTHANADKSLSWLARICARRGILTNLHIDMDYDTLSAELPPIASPAYDGMEIIL</sequence>
<gene>
    <name evidence="2" type="ORF">DES40_0686</name>
</gene>
<dbReference type="Gene3D" id="3.60.15.10">
    <property type="entry name" value="Ribonuclease Z/Hydroxyacylglutathione hydrolase-like"/>
    <property type="match status" value="1"/>
</dbReference>
<accession>A0A420WK09</accession>